<dbReference type="RefSeq" id="XP_014168904.1">
    <property type="nucleotide sequence ID" value="XM_014313429.1"/>
</dbReference>
<gene>
    <name evidence="2" type="ORF">CMQ_7789</name>
</gene>
<protein>
    <submittedName>
        <fullName evidence="2">Uncharacterized protein</fullName>
    </submittedName>
</protein>
<reference evidence="2 3" key="1">
    <citation type="journal article" date="2011" name="Proc. Natl. Acad. Sci. U.S.A.">
        <title>Genome and transcriptome analyses of the mountain pine beetle-fungal symbiont Grosmannia clavigera, a lodgepole pine pathogen.</title>
        <authorList>
            <person name="DiGuistini S."/>
            <person name="Wang Y."/>
            <person name="Liao N.Y."/>
            <person name="Taylor G."/>
            <person name="Tanguay P."/>
            <person name="Feau N."/>
            <person name="Henrissat B."/>
            <person name="Chan S.K."/>
            <person name="Hesse-Orce U."/>
            <person name="Alamouti S.M."/>
            <person name="Tsui C.K.M."/>
            <person name="Docking R.T."/>
            <person name="Levasseur A."/>
            <person name="Haridas S."/>
            <person name="Robertson G."/>
            <person name="Birol I."/>
            <person name="Holt R.A."/>
            <person name="Marra M.A."/>
            <person name="Hamelin R.C."/>
            <person name="Hirst M."/>
            <person name="Jones S.J.M."/>
            <person name="Bohlmann J."/>
            <person name="Breuil C."/>
        </authorList>
    </citation>
    <scope>NUCLEOTIDE SEQUENCE [LARGE SCALE GENOMIC DNA]</scope>
    <source>
        <strain evidence="3">kw1407 / UAMH 11150</strain>
    </source>
</reference>
<evidence type="ECO:0000313" key="2">
    <source>
        <dbReference type="EMBL" id="EFW99421.1"/>
    </source>
</evidence>
<feature type="region of interest" description="Disordered" evidence="1">
    <location>
        <begin position="71"/>
        <end position="90"/>
    </location>
</feature>
<name>F0XRN5_GROCL</name>
<accession>F0XRN5</accession>
<dbReference type="EMBL" id="GL629990">
    <property type="protein sequence ID" value="EFW99421.1"/>
    <property type="molecule type" value="Genomic_DNA"/>
</dbReference>
<keyword evidence="3" id="KW-1185">Reference proteome</keyword>
<dbReference type="GeneID" id="25981371"/>
<proteinExistence type="predicted"/>
<evidence type="ECO:0000256" key="1">
    <source>
        <dbReference type="SAM" id="MobiDB-lite"/>
    </source>
</evidence>
<sequence length="90" mass="9704">MPSQNYAASTKSSFSSSTGSSSSPLKGTQKCPQHVSGKQAVRAWAKELAADLGRSPSYRYDLEHNNKLSPMAAQEDLIGGPFNNSRQTRT</sequence>
<dbReference type="AlphaFoldDB" id="F0XRN5"/>
<organism evidence="3">
    <name type="scientific">Grosmannia clavigera (strain kw1407 / UAMH 11150)</name>
    <name type="common">Blue stain fungus</name>
    <name type="synonym">Graphiocladiella clavigera</name>
    <dbReference type="NCBI Taxonomy" id="655863"/>
    <lineage>
        <taxon>Eukaryota</taxon>
        <taxon>Fungi</taxon>
        <taxon>Dikarya</taxon>
        <taxon>Ascomycota</taxon>
        <taxon>Pezizomycotina</taxon>
        <taxon>Sordariomycetes</taxon>
        <taxon>Sordariomycetidae</taxon>
        <taxon>Ophiostomatales</taxon>
        <taxon>Ophiostomataceae</taxon>
        <taxon>Leptographium</taxon>
    </lineage>
</organism>
<evidence type="ECO:0000313" key="3">
    <source>
        <dbReference type="Proteomes" id="UP000007796"/>
    </source>
</evidence>
<dbReference type="OrthoDB" id="10573590at2759"/>
<feature type="region of interest" description="Disordered" evidence="1">
    <location>
        <begin position="1"/>
        <end position="39"/>
    </location>
</feature>
<feature type="compositionally biased region" description="Low complexity" evidence="1">
    <location>
        <begin position="9"/>
        <end position="23"/>
    </location>
</feature>
<dbReference type="HOGENOM" id="CLU_2441074_0_0_1"/>
<dbReference type="Proteomes" id="UP000007796">
    <property type="component" value="Unassembled WGS sequence"/>
</dbReference>
<dbReference type="InParanoid" id="F0XRN5"/>